<organism evidence="2 3">
    <name type="scientific">Linnemannia elongata AG-77</name>
    <dbReference type="NCBI Taxonomy" id="1314771"/>
    <lineage>
        <taxon>Eukaryota</taxon>
        <taxon>Fungi</taxon>
        <taxon>Fungi incertae sedis</taxon>
        <taxon>Mucoromycota</taxon>
        <taxon>Mortierellomycotina</taxon>
        <taxon>Mortierellomycetes</taxon>
        <taxon>Mortierellales</taxon>
        <taxon>Mortierellaceae</taxon>
        <taxon>Linnemannia</taxon>
    </lineage>
</organism>
<feature type="region of interest" description="Disordered" evidence="1">
    <location>
        <begin position="526"/>
        <end position="554"/>
    </location>
</feature>
<keyword evidence="3" id="KW-1185">Reference proteome</keyword>
<evidence type="ECO:0000313" key="2">
    <source>
        <dbReference type="EMBL" id="OAQ25245.1"/>
    </source>
</evidence>
<dbReference type="GO" id="GO:0003677">
    <property type="term" value="F:DNA binding"/>
    <property type="evidence" value="ECO:0007669"/>
    <property type="project" value="InterPro"/>
</dbReference>
<sequence>MNSSTSPGKRPVGEGWVQGPAGAMRGSTMDQALNAIIHLQTRQSNRIINPNPAPHLRKSTAIKETLRKYNNDLVIGELVNHRNWSASCAVRNTYTIDEHIRCLLDAWQQSVSETSPAMRLHLSLAIRHAMLLRDEDLRGISYSDIFMDPAFNVVGGTQNLVYLMTSFHKGKTNSSGKLLYGVSSRHSDVKHESHQILMTPIGSVQSSFTLGPTGASEAKMLRIRREDIKKAGRWVHQNSKLDEYYDDDPSYLFAVQMAGFLGGQVPFHLKRNEISPSLDLQRQIFPFIKTAFGPPGSSEYDEWQEECMHEMEETNTNDPSQLSSVLPLQYDPNVRGFVPSNTRQSDLAKQCFLKALLRLRRVILQDAAEYLCRFTDVESPLLAFGVFKTAAFQAFKEQVEAALSSKDVALPVDMHPNVKMVLQDQQRVLLFQGYYFRVESNLDYLNSRLGPSALGSGSVLPPWQSYPALSSQPYPAPSCQHAFGSTPALAVSTACQGHSEQPGPSYPRRLVQAPVPVTALGLPRWASVTQSQSQPQSLPQSQSQGIPLQGMPMPVQQSSMTMTTTATTTTTTATTTSTSVTTGGVTVSVNYRLGNVAAIWEEYQKFEQGRQKAGKRSLGISRKYQKQLNNKSEWLRRSNTK</sequence>
<dbReference type="Gene3D" id="1.10.443.20">
    <property type="entry name" value="Centromere DNA-binding protein complex CBF3 subunit, domain 2"/>
    <property type="match status" value="2"/>
</dbReference>
<proteinExistence type="predicted"/>
<feature type="region of interest" description="Disordered" evidence="1">
    <location>
        <begin position="1"/>
        <end position="23"/>
    </location>
</feature>
<dbReference type="OrthoDB" id="2449454at2759"/>
<evidence type="ECO:0000256" key="1">
    <source>
        <dbReference type="SAM" id="MobiDB-lite"/>
    </source>
</evidence>
<feature type="compositionally biased region" description="Low complexity" evidence="1">
    <location>
        <begin position="530"/>
        <end position="554"/>
    </location>
</feature>
<protein>
    <recommendedName>
        <fullName evidence="4">Ndc10 domain-containing protein</fullName>
    </recommendedName>
</protein>
<dbReference type="Proteomes" id="UP000078512">
    <property type="component" value="Unassembled WGS sequence"/>
</dbReference>
<evidence type="ECO:0008006" key="4">
    <source>
        <dbReference type="Google" id="ProtNLM"/>
    </source>
</evidence>
<name>A0A197JJB3_9FUNG</name>
<dbReference type="AlphaFoldDB" id="A0A197JJB3"/>
<accession>A0A197JJB3</accession>
<dbReference type="EMBL" id="KV442081">
    <property type="protein sequence ID" value="OAQ25245.1"/>
    <property type="molecule type" value="Genomic_DNA"/>
</dbReference>
<gene>
    <name evidence="2" type="ORF">K457DRAFT_23336</name>
</gene>
<reference evidence="2 3" key="1">
    <citation type="submission" date="2016-05" db="EMBL/GenBank/DDBJ databases">
        <title>Genome sequencing reveals origins of a unique bacterial endosymbiosis in the earliest lineages of terrestrial Fungi.</title>
        <authorList>
            <consortium name="DOE Joint Genome Institute"/>
            <person name="Uehling J."/>
            <person name="Gryganskyi A."/>
            <person name="Hameed K."/>
            <person name="Tschaplinski T."/>
            <person name="Misztal P."/>
            <person name="Wu S."/>
            <person name="Desiro A."/>
            <person name="Vande Pol N."/>
            <person name="Du Z.-Y."/>
            <person name="Zienkiewicz A."/>
            <person name="Zienkiewicz K."/>
            <person name="Morin E."/>
            <person name="Tisserant E."/>
            <person name="Splivallo R."/>
            <person name="Hainaut M."/>
            <person name="Henrissat B."/>
            <person name="Ohm R."/>
            <person name="Kuo A."/>
            <person name="Yan J."/>
            <person name="Lipzen A."/>
            <person name="Nolan M."/>
            <person name="Labutti K."/>
            <person name="Barry K."/>
            <person name="Goldstein A."/>
            <person name="Labbe J."/>
            <person name="Schadt C."/>
            <person name="Tuskan G."/>
            <person name="Grigoriev I."/>
            <person name="Martin F."/>
            <person name="Vilgalys R."/>
            <person name="Bonito G."/>
        </authorList>
    </citation>
    <scope>NUCLEOTIDE SEQUENCE [LARGE SCALE GENOMIC DNA]</scope>
    <source>
        <strain evidence="2 3">AG-77</strain>
    </source>
</reference>
<dbReference type="InterPro" id="IPR038279">
    <property type="entry name" value="Ndc10_dom2_sf"/>
</dbReference>
<evidence type="ECO:0000313" key="3">
    <source>
        <dbReference type="Proteomes" id="UP000078512"/>
    </source>
</evidence>